<dbReference type="Proteomes" id="UP000800036">
    <property type="component" value="Unassembled WGS sequence"/>
</dbReference>
<evidence type="ECO:0000313" key="1">
    <source>
        <dbReference type="EMBL" id="KAF1972840.1"/>
    </source>
</evidence>
<gene>
    <name evidence="1" type="ORF">BU23DRAFT_144023</name>
</gene>
<organism evidence="1 2">
    <name type="scientific">Bimuria novae-zelandiae CBS 107.79</name>
    <dbReference type="NCBI Taxonomy" id="1447943"/>
    <lineage>
        <taxon>Eukaryota</taxon>
        <taxon>Fungi</taxon>
        <taxon>Dikarya</taxon>
        <taxon>Ascomycota</taxon>
        <taxon>Pezizomycotina</taxon>
        <taxon>Dothideomycetes</taxon>
        <taxon>Pleosporomycetidae</taxon>
        <taxon>Pleosporales</taxon>
        <taxon>Massarineae</taxon>
        <taxon>Didymosphaeriaceae</taxon>
        <taxon>Bimuria</taxon>
    </lineage>
</organism>
<proteinExistence type="predicted"/>
<reference evidence="1" key="1">
    <citation type="journal article" date="2020" name="Stud. Mycol.">
        <title>101 Dothideomycetes genomes: a test case for predicting lifestyles and emergence of pathogens.</title>
        <authorList>
            <person name="Haridas S."/>
            <person name="Albert R."/>
            <person name="Binder M."/>
            <person name="Bloem J."/>
            <person name="Labutti K."/>
            <person name="Salamov A."/>
            <person name="Andreopoulos B."/>
            <person name="Baker S."/>
            <person name="Barry K."/>
            <person name="Bills G."/>
            <person name="Bluhm B."/>
            <person name="Cannon C."/>
            <person name="Castanera R."/>
            <person name="Culley D."/>
            <person name="Daum C."/>
            <person name="Ezra D."/>
            <person name="Gonzalez J."/>
            <person name="Henrissat B."/>
            <person name="Kuo A."/>
            <person name="Liang C."/>
            <person name="Lipzen A."/>
            <person name="Lutzoni F."/>
            <person name="Magnuson J."/>
            <person name="Mondo S."/>
            <person name="Nolan M."/>
            <person name="Ohm R."/>
            <person name="Pangilinan J."/>
            <person name="Park H.-J."/>
            <person name="Ramirez L."/>
            <person name="Alfaro M."/>
            <person name="Sun H."/>
            <person name="Tritt A."/>
            <person name="Yoshinaga Y."/>
            <person name="Zwiers L.-H."/>
            <person name="Turgeon B."/>
            <person name="Goodwin S."/>
            <person name="Spatafora J."/>
            <person name="Crous P."/>
            <person name="Grigoriev I."/>
        </authorList>
    </citation>
    <scope>NUCLEOTIDE SEQUENCE</scope>
    <source>
        <strain evidence="1">CBS 107.79</strain>
    </source>
</reference>
<keyword evidence="2" id="KW-1185">Reference proteome</keyword>
<dbReference type="AlphaFoldDB" id="A0A6A5V839"/>
<accession>A0A6A5V839</accession>
<protein>
    <submittedName>
        <fullName evidence="1">Uncharacterized protein</fullName>
    </submittedName>
</protein>
<sequence length="159" mass="17908">MVDSPGSEARTQKTDTRHGRKLGTETCYLCPRVRLMKPVYTIIANKLSLLRPIVIIHNISKPPKQPLLPKLSQKANQFMKRLANTQTLGDCIALILQQHCQQRVAPTLVHLRPVLRILEATQPLEELALMHATFEMHCILLHPVPSSCKIEGIQISLRG</sequence>
<evidence type="ECO:0000313" key="2">
    <source>
        <dbReference type="Proteomes" id="UP000800036"/>
    </source>
</evidence>
<name>A0A6A5V839_9PLEO</name>
<dbReference type="EMBL" id="ML976684">
    <property type="protein sequence ID" value="KAF1972840.1"/>
    <property type="molecule type" value="Genomic_DNA"/>
</dbReference>